<dbReference type="PANTHER" id="PTHR33209">
    <property type="entry name" value="PROTEASE 4"/>
    <property type="match status" value="1"/>
</dbReference>
<organism evidence="9 10">
    <name type="scientific">SAR86 cluster bacterium</name>
    <dbReference type="NCBI Taxonomy" id="2030880"/>
    <lineage>
        <taxon>Bacteria</taxon>
        <taxon>Pseudomonadati</taxon>
        <taxon>Pseudomonadota</taxon>
        <taxon>Gammaproteobacteria</taxon>
        <taxon>SAR86 cluster</taxon>
    </lineage>
</organism>
<dbReference type="Pfam" id="PF01343">
    <property type="entry name" value="Peptidase_S49"/>
    <property type="match status" value="2"/>
</dbReference>
<evidence type="ECO:0000259" key="8">
    <source>
        <dbReference type="Pfam" id="PF01343"/>
    </source>
</evidence>
<dbReference type="GO" id="GO:0006465">
    <property type="term" value="P:signal peptide processing"/>
    <property type="evidence" value="ECO:0007669"/>
    <property type="project" value="InterPro"/>
</dbReference>
<dbReference type="CDD" id="cd07023">
    <property type="entry name" value="S49_Sppa_N_C"/>
    <property type="match status" value="1"/>
</dbReference>
<comment type="caution">
    <text evidence="9">The sequence shown here is derived from an EMBL/GenBank/DDBJ whole genome shotgun (WGS) entry which is preliminary data.</text>
</comment>
<dbReference type="SUPFAM" id="SSF52096">
    <property type="entry name" value="ClpP/crotonase"/>
    <property type="match status" value="2"/>
</dbReference>
<dbReference type="InterPro" id="IPR004634">
    <property type="entry name" value="Pept_S49_pIV"/>
</dbReference>
<keyword evidence="5" id="KW-0720">Serine protease</keyword>
<dbReference type="InterPro" id="IPR047217">
    <property type="entry name" value="S49_SppA_67K_type_N"/>
</dbReference>
<dbReference type="InterPro" id="IPR004635">
    <property type="entry name" value="Pept_S49_SppA"/>
</dbReference>
<dbReference type="PIRSF" id="PIRSF001217">
    <property type="entry name" value="Protease_4_SppA"/>
    <property type="match status" value="1"/>
</dbReference>
<dbReference type="CDD" id="cd07018">
    <property type="entry name" value="S49_SppA_67K_type"/>
    <property type="match status" value="1"/>
</dbReference>
<dbReference type="InterPro" id="IPR002142">
    <property type="entry name" value="Peptidase_S49"/>
</dbReference>
<dbReference type="PANTHER" id="PTHR33209:SF1">
    <property type="entry name" value="PEPTIDASE S49 DOMAIN-CONTAINING PROTEIN"/>
    <property type="match status" value="1"/>
</dbReference>
<dbReference type="GO" id="GO:0016020">
    <property type="term" value="C:membrane"/>
    <property type="evidence" value="ECO:0007669"/>
    <property type="project" value="UniProtKB-SubCell"/>
</dbReference>
<keyword evidence="4" id="KW-0378">Hydrolase</keyword>
<feature type="domain" description="Peptidase S49" evidence="8">
    <location>
        <begin position="397"/>
        <end position="546"/>
    </location>
</feature>
<keyword evidence="3" id="KW-0645">Protease</keyword>
<evidence type="ECO:0000256" key="3">
    <source>
        <dbReference type="ARBA" id="ARBA00022670"/>
    </source>
</evidence>
<dbReference type="EMBL" id="QOPI01000016">
    <property type="protein sequence ID" value="RCL44437.1"/>
    <property type="molecule type" value="Genomic_DNA"/>
</dbReference>
<evidence type="ECO:0000256" key="5">
    <source>
        <dbReference type="ARBA" id="ARBA00022825"/>
    </source>
</evidence>
<dbReference type="NCBIfam" id="TIGR00706">
    <property type="entry name" value="SppA_dom"/>
    <property type="match status" value="1"/>
</dbReference>
<dbReference type="InterPro" id="IPR029045">
    <property type="entry name" value="ClpP/crotonase-like_dom_sf"/>
</dbReference>
<dbReference type="AlphaFoldDB" id="A0A368C5P7"/>
<reference evidence="9 10" key="1">
    <citation type="journal article" date="2018" name="Microbiome">
        <title>Fine metagenomic profile of the Mediterranean stratified and mixed water columns revealed by assembly and recruitment.</title>
        <authorList>
            <person name="Haro-Moreno J.M."/>
            <person name="Lopez-Perez M."/>
            <person name="De La Torre J.R."/>
            <person name="Picazo A."/>
            <person name="Camacho A."/>
            <person name="Rodriguez-Valera F."/>
        </authorList>
    </citation>
    <scope>NUCLEOTIDE SEQUENCE [LARGE SCALE GENOMIC DNA]</scope>
    <source>
        <strain evidence="9">MED-G78</strain>
    </source>
</reference>
<dbReference type="InterPro" id="IPR047272">
    <property type="entry name" value="S49_SppA_C"/>
</dbReference>
<evidence type="ECO:0000313" key="10">
    <source>
        <dbReference type="Proteomes" id="UP000252915"/>
    </source>
</evidence>
<evidence type="ECO:0000256" key="1">
    <source>
        <dbReference type="ARBA" id="ARBA00004370"/>
    </source>
</evidence>
<evidence type="ECO:0000256" key="7">
    <source>
        <dbReference type="PIRSR" id="PIRSR001217-1"/>
    </source>
</evidence>
<evidence type="ECO:0000313" key="9">
    <source>
        <dbReference type="EMBL" id="RCL44437.1"/>
    </source>
</evidence>
<evidence type="ECO:0000256" key="6">
    <source>
        <dbReference type="ARBA" id="ARBA00023136"/>
    </source>
</evidence>
<dbReference type="GO" id="GO:0008236">
    <property type="term" value="F:serine-type peptidase activity"/>
    <property type="evidence" value="ECO:0007669"/>
    <property type="project" value="UniProtKB-KW"/>
</dbReference>
<evidence type="ECO:0000256" key="4">
    <source>
        <dbReference type="ARBA" id="ARBA00022801"/>
    </source>
</evidence>
<accession>A0A368C5P7</accession>
<feature type="active site" description="Proton donor/acceptor" evidence="7">
    <location>
        <position position="204"/>
    </location>
</feature>
<dbReference type="Gene3D" id="6.20.330.10">
    <property type="match status" value="1"/>
</dbReference>
<proteinExistence type="inferred from homology"/>
<dbReference type="Gene3D" id="3.90.226.10">
    <property type="entry name" value="2-enoyl-CoA Hydratase, Chain A, domain 1"/>
    <property type="match status" value="3"/>
</dbReference>
<feature type="domain" description="Peptidase S49" evidence="8">
    <location>
        <begin position="136"/>
        <end position="288"/>
    </location>
</feature>
<evidence type="ECO:0000256" key="2">
    <source>
        <dbReference type="ARBA" id="ARBA00008683"/>
    </source>
</evidence>
<dbReference type="NCBIfam" id="TIGR00705">
    <property type="entry name" value="SppA_67K"/>
    <property type="match status" value="1"/>
</dbReference>
<dbReference type="Proteomes" id="UP000252915">
    <property type="component" value="Unassembled WGS sequence"/>
</dbReference>
<keyword evidence="6" id="KW-0472">Membrane</keyword>
<sequence length="615" mass="68297">MKKIFLWMENYLNKFRRVFVALVTLGILLFVTFGLLGGIAGLFAGDEEIDTTDQVLYFELSGVIVDQPQTGTPDPLTIILGGGDNPTSYALRDVLKVLESIAEDENLKAVYLDVDNLSMGPTSALAIADAIKNITDSGVRVISYTDGLATRGYLLASQASELYLNTHSYLGIDAAGFSRKREYMKDFYNNIKIDYEIFVAGDFKSGPEPYTRTNMSENDKIAWNAFADPLWNRYKNTMENGRDLESGVIQSYGDNFDILSNNENGDMPRVALNLGLVDGLMTHQEIRNYMIAEFGNGVKNKDLDEDEWPQGISYGEYLSTLDDTYNEDAEDLIAIINVEGVIMTGQEAPGTAGSDSIVEKINKAKHNDDVKAMILRVNSPGGDVYASELITNALADFKSTEREVYVSMGDIAASGGVWVTTNSTEIWAEETTLTGSIGVYSIIPTLGRALDWAGVNIDGVSSTKMGEWDPSQPMPDYIKKYFQSSVDGMYENFVSTVASNRGMEYDDMLKIAGGRIWAGNRAQELGLVDSIGSLEDVIKHVAEVNELEDYKVKYFTRDLEPWEIFLEISRNANIELPYSATRELLLQELNAFEQLVKQDGKFKPISYCSECELFN</sequence>
<comment type="similarity">
    <text evidence="2">Belongs to the peptidase S49 family.</text>
</comment>
<gene>
    <name evidence="9" type="primary">sppA</name>
    <name evidence="9" type="ORF">DBW92_03250</name>
</gene>
<comment type="subcellular location">
    <subcellularLocation>
        <location evidence="1">Membrane</location>
    </subcellularLocation>
</comment>
<name>A0A368C5P7_9GAMM</name>
<feature type="active site" description="Nucleophile" evidence="7">
    <location>
        <position position="414"/>
    </location>
</feature>
<protein>
    <submittedName>
        <fullName evidence="9">Signal peptide peptidase SppA</fullName>
    </submittedName>
</protein>